<organism evidence="2 3">
    <name type="scientific">Thauera sinica</name>
    <dbReference type="NCBI Taxonomy" id="2665146"/>
    <lineage>
        <taxon>Bacteria</taxon>
        <taxon>Pseudomonadati</taxon>
        <taxon>Pseudomonadota</taxon>
        <taxon>Betaproteobacteria</taxon>
        <taxon>Rhodocyclales</taxon>
        <taxon>Zoogloeaceae</taxon>
        <taxon>Thauera</taxon>
    </lineage>
</organism>
<reference evidence="3" key="1">
    <citation type="journal article" date="2019" name="Int. J. Syst. Evol. Microbiol.">
        <title>The Global Catalogue of Microorganisms (GCM) 10K type strain sequencing project: providing services to taxonomists for standard genome sequencing and annotation.</title>
        <authorList>
            <consortium name="The Broad Institute Genomics Platform"/>
            <consortium name="The Broad Institute Genome Sequencing Center for Infectious Disease"/>
            <person name="Wu L."/>
            <person name="Ma J."/>
        </authorList>
    </citation>
    <scope>NUCLEOTIDE SEQUENCE [LARGE SCALE GENOMIC DNA]</scope>
    <source>
        <strain evidence="3">SHR3</strain>
    </source>
</reference>
<proteinExistence type="predicted"/>
<dbReference type="RefSeq" id="WP_096448644.1">
    <property type="nucleotide sequence ID" value="NZ_JBHSOG010000010.1"/>
</dbReference>
<dbReference type="InterPro" id="IPR036691">
    <property type="entry name" value="Endo/exonu/phosph_ase_sf"/>
</dbReference>
<name>A0ABW1AN14_9RHOO</name>
<keyword evidence="3" id="KW-1185">Reference proteome</keyword>
<dbReference type="Gene3D" id="3.60.10.10">
    <property type="entry name" value="Endonuclease/exonuclease/phosphatase"/>
    <property type="match status" value="1"/>
</dbReference>
<dbReference type="SUPFAM" id="SSF56219">
    <property type="entry name" value="DNase I-like"/>
    <property type="match status" value="1"/>
</dbReference>
<dbReference type="PANTHER" id="PTHR14859">
    <property type="entry name" value="CALCOFLUOR WHITE HYPERSENSITIVE PROTEIN PRECURSOR"/>
    <property type="match status" value="1"/>
</dbReference>
<comment type="caution">
    <text evidence="2">The sequence shown here is derived from an EMBL/GenBank/DDBJ whole genome shotgun (WGS) entry which is preliminary data.</text>
</comment>
<evidence type="ECO:0000259" key="1">
    <source>
        <dbReference type="Pfam" id="PF03372"/>
    </source>
</evidence>
<accession>A0ABW1AN14</accession>
<dbReference type="EMBL" id="JBHSOG010000010">
    <property type="protein sequence ID" value="MFC5768406.1"/>
    <property type="molecule type" value="Genomic_DNA"/>
</dbReference>
<keyword evidence="2" id="KW-0255">Endonuclease</keyword>
<dbReference type="PANTHER" id="PTHR14859:SF0">
    <property type="entry name" value="ENDONUCLEASE_EXONUCLEASE_PHOSPHATASE FAMILY PROTEIN, EXPRESSED"/>
    <property type="match status" value="1"/>
</dbReference>
<evidence type="ECO:0000313" key="2">
    <source>
        <dbReference type="EMBL" id="MFC5768406.1"/>
    </source>
</evidence>
<feature type="domain" description="Endonuclease/exonuclease/phosphatase" evidence="1">
    <location>
        <begin position="4"/>
        <end position="273"/>
    </location>
</feature>
<gene>
    <name evidence="2" type="ORF">ACFPTN_03380</name>
</gene>
<evidence type="ECO:0000313" key="3">
    <source>
        <dbReference type="Proteomes" id="UP001595974"/>
    </source>
</evidence>
<sequence length="286" mass="30323">MRIVSWNIQWGRGADGRVDLARTVAVLREAAADVICLQEVASNFPGLPGGAREDAPALLAEAFPGFEAVYGAALDVPDGEGGRARFGNLLLSRLPVGQAFRHLLPFPADPAVPGMPRVCVEAVVSAPWGGLRILTTHLEYYSAPQRAAQVAALCALQEEAAGHARMTPPGKESNPTFAARPRPASAVVCGDFNCEPGSAEYLRMFQAPAAGTPSWRDAWRVLHPDAAHAPTVGLHGAEWPDRAYCCDFAFVTDDIAARVRSLQVLAGTAASDHQPIVLELDDAPSC</sequence>
<dbReference type="InterPro" id="IPR005135">
    <property type="entry name" value="Endo/exonuclease/phosphatase"/>
</dbReference>
<protein>
    <submittedName>
        <fullName evidence="2">Endonuclease/exonuclease/phosphatase family protein</fullName>
    </submittedName>
</protein>
<keyword evidence="2" id="KW-0540">Nuclease</keyword>
<dbReference type="InterPro" id="IPR051916">
    <property type="entry name" value="GPI-anchor_lipid_remodeler"/>
</dbReference>
<dbReference type="Proteomes" id="UP001595974">
    <property type="component" value="Unassembled WGS sequence"/>
</dbReference>
<dbReference type="GO" id="GO:0004519">
    <property type="term" value="F:endonuclease activity"/>
    <property type="evidence" value="ECO:0007669"/>
    <property type="project" value="UniProtKB-KW"/>
</dbReference>
<dbReference type="Pfam" id="PF03372">
    <property type="entry name" value="Exo_endo_phos"/>
    <property type="match status" value="1"/>
</dbReference>
<keyword evidence="2" id="KW-0378">Hydrolase</keyword>